<dbReference type="InParanoid" id="A0A0C3GBV3"/>
<reference evidence="3" key="2">
    <citation type="submission" date="2015-01" db="EMBL/GenBank/DDBJ databases">
        <title>Evolutionary Origins and Diversification of the Mycorrhizal Mutualists.</title>
        <authorList>
            <consortium name="DOE Joint Genome Institute"/>
            <consortium name="Mycorrhizal Genomics Consortium"/>
            <person name="Kohler A."/>
            <person name="Kuo A."/>
            <person name="Nagy L.G."/>
            <person name="Floudas D."/>
            <person name="Copeland A."/>
            <person name="Barry K.W."/>
            <person name="Cichocki N."/>
            <person name="Veneault-Fourrey C."/>
            <person name="LaButti K."/>
            <person name="Lindquist E.A."/>
            <person name="Lipzen A."/>
            <person name="Lundell T."/>
            <person name="Morin E."/>
            <person name="Murat C."/>
            <person name="Riley R."/>
            <person name="Ohm R."/>
            <person name="Sun H."/>
            <person name="Tunlid A."/>
            <person name="Henrissat B."/>
            <person name="Grigoriev I.V."/>
            <person name="Hibbett D.S."/>
            <person name="Martin F."/>
        </authorList>
    </citation>
    <scope>NUCLEOTIDE SEQUENCE [LARGE SCALE GENOMIC DNA]</scope>
    <source>
        <strain evidence="3">F 1598</strain>
    </source>
</reference>
<proteinExistence type="predicted"/>
<sequence length="129" mass="14171">MASGSTNGNPLPSWVTYLQEMLNGLATFYPLKSYIELLKRNFLQKLVNIHKFGDMMSDGYICTPEDLALSRNSSVPLVYCLTRGQSFGLLLNAESAVISLISVTLVFVLLLCASDTESYGFVHALAFHG</sequence>
<dbReference type="AlphaFoldDB" id="A0A0C3GBV3"/>
<dbReference type="HOGENOM" id="CLU_1949619_0_0_1"/>
<dbReference type="Proteomes" id="UP000054166">
    <property type="component" value="Unassembled WGS sequence"/>
</dbReference>
<protein>
    <submittedName>
        <fullName evidence="2">Uncharacterized protein</fullName>
    </submittedName>
</protein>
<organism evidence="2 3">
    <name type="scientific">Piloderma croceum (strain F 1598)</name>
    <dbReference type="NCBI Taxonomy" id="765440"/>
    <lineage>
        <taxon>Eukaryota</taxon>
        <taxon>Fungi</taxon>
        <taxon>Dikarya</taxon>
        <taxon>Basidiomycota</taxon>
        <taxon>Agaricomycotina</taxon>
        <taxon>Agaricomycetes</taxon>
        <taxon>Agaricomycetidae</taxon>
        <taxon>Atheliales</taxon>
        <taxon>Atheliaceae</taxon>
        <taxon>Piloderma</taxon>
    </lineage>
</organism>
<keyword evidence="1" id="KW-1133">Transmembrane helix</keyword>
<evidence type="ECO:0000256" key="1">
    <source>
        <dbReference type="SAM" id="Phobius"/>
    </source>
</evidence>
<keyword evidence="3" id="KW-1185">Reference proteome</keyword>
<dbReference type="EMBL" id="KN832975">
    <property type="protein sequence ID" value="KIM89214.1"/>
    <property type="molecule type" value="Genomic_DNA"/>
</dbReference>
<name>A0A0C3GBV3_PILCF</name>
<reference evidence="2 3" key="1">
    <citation type="submission" date="2014-04" db="EMBL/GenBank/DDBJ databases">
        <authorList>
            <consortium name="DOE Joint Genome Institute"/>
            <person name="Kuo A."/>
            <person name="Tarkka M."/>
            <person name="Buscot F."/>
            <person name="Kohler A."/>
            <person name="Nagy L.G."/>
            <person name="Floudas D."/>
            <person name="Copeland A."/>
            <person name="Barry K.W."/>
            <person name="Cichocki N."/>
            <person name="Veneault-Fourrey C."/>
            <person name="LaButti K."/>
            <person name="Lindquist E.A."/>
            <person name="Lipzen A."/>
            <person name="Lundell T."/>
            <person name="Morin E."/>
            <person name="Murat C."/>
            <person name="Sun H."/>
            <person name="Tunlid A."/>
            <person name="Henrissat B."/>
            <person name="Grigoriev I.V."/>
            <person name="Hibbett D.S."/>
            <person name="Martin F."/>
            <person name="Nordberg H.P."/>
            <person name="Cantor M.N."/>
            <person name="Hua S.X."/>
        </authorList>
    </citation>
    <scope>NUCLEOTIDE SEQUENCE [LARGE SCALE GENOMIC DNA]</scope>
    <source>
        <strain evidence="2 3">F 1598</strain>
    </source>
</reference>
<keyword evidence="1" id="KW-0812">Transmembrane</keyword>
<feature type="transmembrane region" description="Helical" evidence="1">
    <location>
        <begin position="96"/>
        <end position="113"/>
    </location>
</feature>
<evidence type="ECO:0000313" key="3">
    <source>
        <dbReference type="Proteomes" id="UP000054166"/>
    </source>
</evidence>
<accession>A0A0C3GBV3</accession>
<evidence type="ECO:0000313" key="2">
    <source>
        <dbReference type="EMBL" id="KIM89214.1"/>
    </source>
</evidence>
<gene>
    <name evidence="2" type="ORF">PILCRDRAFT_216262</name>
</gene>
<keyword evidence="1" id="KW-0472">Membrane</keyword>